<dbReference type="EMBL" id="JAUJYO010000016">
    <property type="protein sequence ID" value="KAK1294477.1"/>
    <property type="molecule type" value="Genomic_DNA"/>
</dbReference>
<feature type="compositionally biased region" description="Basic residues" evidence="1">
    <location>
        <begin position="118"/>
        <end position="130"/>
    </location>
</feature>
<organism evidence="2 3">
    <name type="scientific">Acorus calamus</name>
    <name type="common">Sweet flag</name>
    <dbReference type="NCBI Taxonomy" id="4465"/>
    <lineage>
        <taxon>Eukaryota</taxon>
        <taxon>Viridiplantae</taxon>
        <taxon>Streptophyta</taxon>
        <taxon>Embryophyta</taxon>
        <taxon>Tracheophyta</taxon>
        <taxon>Spermatophyta</taxon>
        <taxon>Magnoliopsida</taxon>
        <taxon>Liliopsida</taxon>
        <taxon>Acoraceae</taxon>
        <taxon>Acorus</taxon>
    </lineage>
</organism>
<proteinExistence type="predicted"/>
<sequence>MQMKKQQPSQLAERDDHLHHQELELLKAVAQAWHGHSGNPRHTKEFDASLPMSRFKTRDRPTRFKVEAAMAGDSKRRMNWDFSQSLWDSYEIVTVSKKLESSLSLGQMPIKDDQTPVRVKRHRRESKHSLRSLFARMSSSSSTSSKRFDDVPLDDGGDGYHQKY</sequence>
<evidence type="ECO:0000313" key="3">
    <source>
        <dbReference type="Proteomes" id="UP001180020"/>
    </source>
</evidence>
<comment type="caution">
    <text evidence="2">The sequence shown here is derived from an EMBL/GenBank/DDBJ whole genome shotgun (WGS) entry which is preliminary data.</text>
</comment>
<reference evidence="2" key="1">
    <citation type="journal article" date="2023" name="Nat. Commun.">
        <title>Diploid and tetraploid genomes of Acorus and the evolution of monocots.</title>
        <authorList>
            <person name="Ma L."/>
            <person name="Liu K.W."/>
            <person name="Li Z."/>
            <person name="Hsiao Y.Y."/>
            <person name="Qi Y."/>
            <person name="Fu T."/>
            <person name="Tang G.D."/>
            <person name="Zhang D."/>
            <person name="Sun W.H."/>
            <person name="Liu D.K."/>
            <person name="Li Y."/>
            <person name="Chen G.Z."/>
            <person name="Liu X.D."/>
            <person name="Liao X.Y."/>
            <person name="Jiang Y.T."/>
            <person name="Yu X."/>
            <person name="Hao Y."/>
            <person name="Huang J."/>
            <person name="Zhao X.W."/>
            <person name="Ke S."/>
            <person name="Chen Y.Y."/>
            <person name="Wu W.L."/>
            <person name="Hsu J.L."/>
            <person name="Lin Y.F."/>
            <person name="Huang M.D."/>
            <person name="Li C.Y."/>
            <person name="Huang L."/>
            <person name="Wang Z.W."/>
            <person name="Zhao X."/>
            <person name="Zhong W.Y."/>
            <person name="Peng D.H."/>
            <person name="Ahmad S."/>
            <person name="Lan S."/>
            <person name="Zhang J.S."/>
            <person name="Tsai W.C."/>
            <person name="Van de Peer Y."/>
            <person name="Liu Z.J."/>
        </authorList>
    </citation>
    <scope>NUCLEOTIDE SEQUENCE</scope>
    <source>
        <strain evidence="2">CP</strain>
    </source>
</reference>
<evidence type="ECO:0000313" key="2">
    <source>
        <dbReference type="EMBL" id="KAK1294477.1"/>
    </source>
</evidence>
<dbReference type="PANTHER" id="PTHR34665">
    <property type="entry name" value="DUF3741 DOMAIN-CONTAINING PROTEIN"/>
    <property type="match status" value="1"/>
</dbReference>
<name>A0AAV9D0D2_ACOCL</name>
<protein>
    <submittedName>
        <fullName evidence="2">Uncharacterized protein</fullName>
    </submittedName>
</protein>
<dbReference type="AlphaFoldDB" id="A0AAV9D0D2"/>
<keyword evidence="3" id="KW-1185">Reference proteome</keyword>
<accession>A0AAV9D0D2</accession>
<dbReference type="Proteomes" id="UP001180020">
    <property type="component" value="Unassembled WGS sequence"/>
</dbReference>
<reference evidence="2" key="2">
    <citation type="submission" date="2023-06" db="EMBL/GenBank/DDBJ databases">
        <authorList>
            <person name="Ma L."/>
            <person name="Liu K.-W."/>
            <person name="Li Z."/>
            <person name="Hsiao Y.-Y."/>
            <person name="Qi Y."/>
            <person name="Fu T."/>
            <person name="Tang G."/>
            <person name="Zhang D."/>
            <person name="Sun W.-H."/>
            <person name="Liu D.-K."/>
            <person name="Li Y."/>
            <person name="Chen G.-Z."/>
            <person name="Liu X.-D."/>
            <person name="Liao X.-Y."/>
            <person name="Jiang Y.-T."/>
            <person name="Yu X."/>
            <person name="Hao Y."/>
            <person name="Huang J."/>
            <person name="Zhao X.-W."/>
            <person name="Ke S."/>
            <person name="Chen Y.-Y."/>
            <person name="Wu W.-L."/>
            <person name="Hsu J.-L."/>
            <person name="Lin Y.-F."/>
            <person name="Huang M.-D."/>
            <person name="Li C.-Y."/>
            <person name="Huang L."/>
            <person name="Wang Z.-W."/>
            <person name="Zhao X."/>
            <person name="Zhong W.-Y."/>
            <person name="Peng D.-H."/>
            <person name="Ahmad S."/>
            <person name="Lan S."/>
            <person name="Zhang J.-S."/>
            <person name="Tsai W.-C."/>
            <person name="Van De Peer Y."/>
            <person name="Liu Z.-J."/>
        </authorList>
    </citation>
    <scope>NUCLEOTIDE SEQUENCE</scope>
    <source>
        <strain evidence="2">CP</strain>
        <tissue evidence="2">Leaves</tissue>
    </source>
</reference>
<evidence type="ECO:0000256" key="1">
    <source>
        <dbReference type="SAM" id="MobiDB-lite"/>
    </source>
</evidence>
<feature type="region of interest" description="Disordered" evidence="1">
    <location>
        <begin position="103"/>
        <end position="164"/>
    </location>
</feature>
<gene>
    <name evidence="2" type="ORF">QJS10_CPA16g00414</name>
</gene>
<dbReference type="PANTHER" id="PTHR34665:SF1">
    <property type="entry name" value="OS02G0595200 PROTEIN"/>
    <property type="match status" value="1"/>
</dbReference>